<proteinExistence type="inferred from homology"/>
<dbReference type="InterPro" id="IPR016040">
    <property type="entry name" value="NAD(P)-bd_dom"/>
</dbReference>
<keyword evidence="2" id="KW-0175">Coiled coil</keyword>
<comment type="similarity">
    <text evidence="1">Belongs to the avfA family.</text>
</comment>
<dbReference type="GO" id="GO:0042602">
    <property type="term" value="F:riboflavin reductase (NADPH) activity"/>
    <property type="evidence" value="ECO:0007669"/>
    <property type="project" value="TreeGrafter"/>
</dbReference>
<feature type="compositionally biased region" description="Low complexity" evidence="3">
    <location>
        <begin position="191"/>
        <end position="201"/>
    </location>
</feature>
<evidence type="ECO:0000256" key="3">
    <source>
        <dbReference type="SAM" id="MobiDB-lite"/>
    </source>
</evidence>
<dbReference type="GO" id="GO:0004074">
    <property type="term" value="F:biliverdin reductase [NAD(P)H] activity"/>
    <property type="evidence" value="ECO:0007669"/>
    <property type="project" value="TreeGrafter"/>
</dbReference>
<sequence length="571" mass="64688">MLDSIEFESVDTDSAWASWNPRPTPTPRAQRAHSMAADTLRVRESLALSHKPESTPIIDHYYLPTSPVVDPQAPSRHEVMQMERDRRKQIHIKLQQQQLQAQELARLEKEVKRQAKQERKQKEECKKVHDQQDQYQLQQYPSYPSSSSSSSQRTTHPALPHMLPRKAKRHMPPNIEPLNIHSDLPMNRAHSLTTTSSNSSLVECSKPPLERSRSQSLKTGTKHNIWSSAPRSPTVDHVSGYESDDTGNSSNYWDAMREPFNSPSSSNFPGSDTTSFEAQPRTAYLSMSQQYRASSNPSLPPNAYSSNFEDDDEVTECLQALSLTCKVSSGNGKYLLVLGANGRTGIEIVRQALESNYRVTAFVRDDKVFLADPNLRKNHNLLIVRGSPTHQADLDRAVEGQDVVINVIGPRFMSGDSPICSHSQVVLQNAMKKHITSYGCYGLRNYLLKTRCLFIRMFMVHMLKDKSLQEELVRRDSEHFDWTIVRPIQLKDGRLTGQYHISDGELPRNTKVRFLARRDLAHFIVSNINNPNAIHSIRSIAGKPKDKSRISLLGQRAQRDSDSRTASPATY</sequence>
<name>A0A9P6QK82_9FUNG</name>
<organism evidence="5 6">
    <name type="scientific">Actinomortierella ambigua</name>
    <dbReference type="NCBI Taxonomy" id="1343610"/>
    <lineage>
        <taxon>Eukaryota</taxon>
        <taxon>Fungi</taxon>
        <taxon>Fungi incertae sedis</taxon>
        <taxon>Mucoromycota</taxon>
        <taxon>Mortierellomycotina</taxon>
        <taxon>Mortierellomycetes</taxon>
        <taxon>Mortierellales</taxon>
        <taxon>Mortierellaceae</taxon>
        <taxon>Actinomortierella</taxon>
    </lineage>
</organism>
<evidence type="ECO:0000313" key="5">
    <source>
        <dbReference type="EMBL" id="KAG0270069.1"/>
    </source>
</evidence>
<dbReference type="SUPFAM" id="SSF51735">
    <property type="entry name" value="NAD(P)-binding Rossmann-fold domains"/>
    <property type="match status" value="1"/>
</dbReference>
<feature type="region of interest" description="Disordered" evidence="3">
    <location>
        <begin position="1"/>
        <end position="33"/>
    </location>
</feature>
<gene>
    <name evidence="5" type="ORF">DFQ27_000726</name>
</gene>
<dbReference type="Proteomes" id="UP000807716">
    <property type="component" value="Unassembled WGS sequence"/>
</dbReference>
<evidence type="ECO:0000256" key="1">
    <source>
        <dbReference type="ARBA" id="ARBA00038376"/>
    </source>
</evidence>
<dbReference type="Pfam" id="PF13460">
    <property type="entry name" value="NAD_binding_10"/>
    <property type="match status" value="1"/>
</dbReference>
<feature type="domain" description="NAD(P)-binding" evidence="4">
    <location>
        <begin position="339"/>
        <end position="531"/>
    </location>
</feature>
<protein>
    <recommendedName>
        <fullName evidence="4">NAD(P)-binding domain-containing protein</fullName>
    </recommendedName>
</protein>
<dbReference type="InterPro" id="IPR051606">
    <property type="entry name" value="Polyketide_Oxido-like"/>
</dbReference>
<accession>A0A9P6QK82</accession>
<dbReference type="PANTHER" id="PTHR43355:SF2">
    <property type="entry name" value="FLAVIN REDUCTASE (NADPH)"/>
    <property type="match status" value="1"/>
</dbReference>
<feature type="coiled-coil region" evidence="2">
    <location>
        <begin position="94"/>
        <end position="128"/>
    </location>
</feature>
<feature type="compositionally biased region" description="Acidic residues" evidence="3">
    <location>
        <begin position="1"/>
        <end position="11"/>
    </location>
</feature>
<keyword evidence="6" id="KW-1185">Reference proteome</keyword>
<dbReference type="OrthoDB" id="10254221at2759"/>
<evidence type="ECO:0000256" key="2">
    <source>
        <dbReference type="SAM" id="Coils"/>
    </source>
</evidence>
<dbReference type="InterPro" id="IPR036291">
    <property type="entry name" value="NAD(P)-bd_dom_sf"/>
</dbReference>
<feature type="compositionally biased region" description="Polar residues" evidence="3">
    <location>
        <begin position="214"/>
        <end position="231"/>
    </location>
</feature>
<dbReference type="Gene3D" id="3.40.50.720">
    <property type="entry name" value="NAD(P)-binding Rossmann-like Domain"/>
    <property type="match status" value="1"/>
</dbReference>
<dbReference type="AlphaFoldDB" id="A0A9P6QK82"/>
<feature type="region of interest" description="Disordered" evidence="3">
    <location>
        <begin position="189"/>
        <end position="251"/>
    </location>
</feature>
<comment type="caution">
    <text evidence="5">The sequence shown here is derived from an EMBL/GenBank/DDBJ whole genome shotgun (WGS) entry which is preliminary data.</text>
</comment>
<dbReference type="EMBL" id="JAAAJB010000012">
    <property type="protein sequence ID" value="KAG0270069.1"/>
    <property type="molecule type" value="Genomic_DNA"/>
</dbReference>
<dbReference type="PANTHER" id="PTHR43355">
    <property type="entry name" value="FLAVIN REDUCTASE (NADPH)"/>
    <property type="match status" value="1"/>
</dbReference>
<evidence type="ECO:0000259" key="4">
    <source>
        <dbReference type="Pfam" id="PF13460"/>
    </source>
</evidence>
<evidence type="ECO:0000313" key="6">
    <source>
        <dbReference type="Proteomes" id="UP000807716"/>
    </source>
</evidence>
<reference evidence="5" key="1">
    <citation type="journal article" date="2020" name="Fungal Divers.">
        <title>Resolving the Mortierellaceae phylogeny through synthesis of multi-gene phylogenetics and phylogenomics.</title>
        <authorList>
            <person name="Vandepol N."/>
            <person name="Liber J."/>
            <person name="Desiro A."/>
            <person name="Na H."/>
            <person name="Kennedy M."/>
            <person name="Barry K."/>
            <person name="Grigoriev I.V."/>
            <person name="Miller A.N."/>
            <person name="O'Donnell K."/>
            <person name="Stajich J.E."/>
            <person name="Bonito G."/>
        </authorList>
    </citation>
    <scope>NUCLEOTIDE SEQUENCE</scope>
    <source>
        <strain evidence="5">BC1065</strain>
    </source>
</reference>